<protein>
    <submittedName>
        <fullName evidence="7">BamA/TamA family outer membrane protein</fullName>
    </submittedName>
</protein>
<evidence type="ECO:0000259" key="6">
    <source>
        <dbReference type="Pfam" id="PF01103"/>
    </source>
</evidence>
<evidence type="ECO:0000256" key="1">
    <source>
        <dbReference type="ARBA" id="ARBA00004370"/>
    </source>
</evidence>
<name>A0A8T4HB27_9SPHI</name>
<evidence type="ECO:0000256" key="5">
    <source>
        <dbReference type="ARBA" id="ARBA00023237"/>
    </source>
</evidence>
<dbReference type="EMBL" id="JAGKSB010000006">
    <property type="protein sequence ID" value="MBP3943346.1"/>
    <property type="molecule type" value="Genomic_DNA"/>
</dbReference>
<evidence type="ECO:0000313" key="8">
    <source>
        <dbReference type="Proteomes" id="UP000679691"/>
    </source>
</evidence>
<keyword evidence="3" id="KW-0732">Signal</keyword>
<organism evidence="7 8">
    <name type="scientific">Rhinopithecimicrobium faecis</name>
    <dbReference type="NCBI Taxonomy" id="2820698"/>
    <lineage>
        <taxon>Bacteria</taxon>
        <taxon>Pseudomonadati</taxon>
        <taxon>Bacteroidota</taxon>
        <taxon>Sphingobacteriia</taxon>
        <taxon>Sphingobacteriales</taxon>
        <taxon>Sphingobacteriaceae</taxon>
        <taxon>Rhinopithecimicrobium</taxon>
    </lineage>
</organism>
<evidence type="ECO:0000256" key="4">
    <source>
        <dbReference type="ARBA" id="ARBA00023136"/>
    </source>
</evidence>
<dbReference type="Proteomes" id="UP000679691">
    <property type="component" value="Unassembled WGS sequence"/>
</dbReference>
<dbReference type="GO" id="GO:0019867">
    <property type="term" value="C:outer membrane"/>
    <property type="evidence" value="ECO:0007669"/>
    <property type="project" value="InterPro"/>
</dbReference>
<evidence type="ECO:0000313" key="7">
    <source>
        <dbReference type="EMBL" id="MBP3943346.1"/>
    </source>
</evidence>
<gene>
    <name evidence="7" type="ORF">J5U18_07180</name>
</gene>
<dbReference type="InterPro" id="IPR039910">
    <property type="entry name" value="D15-like"/>
</dbReference>
<dbReference type="PANTHER" id="PTHR12815:SF47">
    <property type="entry name" value="TRANSLOCATION AND ASSEMBLY MODULE SUBUNIT TAMA"/>
    <property type="match status" value="1"/>
</dbReference>
<dbReference type="AlphaFoldDB" id="A0A8T4HB27"/>
<keyword evidence="4" id="KW-0472">Membrane</keyword>
<sequence>MIKGNSSLAFTILLLLSLFFASCRSARFLNDEEALVTSVHIQGVDAKLKESAFSYISNEIRPNSRVNFFIYNLYNTKNGAYKTSHIRAVGEPPRLVDSALIDLSSTQIKRFLVAKGYFHAQVNPEIKIVKKRAHINFHVQTGTPYLIGTIERQFADTTLQQTFEKPLALQSKLKEGKKYDASDLLQERENLYSMLRNKGYYDYVRQYMRVLVDTNKVANRADLKIIVDNPTGKNAHTIYTIDSVSIHITNPVDKQLEGSQYTRVKKDKFTYFDETGKFRLRPLTLYTYLNAGDRYSLSRETLSYDRLYELNGFRSVKVQYQKVDSAKLHMAYALTPRPAMGNQVEGEFTLSSGLNGLNVGNTFSHRNIFGGAEQLEVKLRYGVLFDSKIPGSLSQKIFNNDFQIGVNLVIPRLVAPVSIRGIANYGLPKTTISTSLQIFNQDLTYANRYLINTLNYAWYETANKYHSLTPIVVEYRQGKLNEAFAADLIDRGYLLYVRSNNREYFGLGAQYAFTYNASKLNKQESFHYFKGAVDLSGNLLDLVSKVANFKENEVGEKDILGVPYLQYAKTELDFRMYKHFGGSRQLVLRFNSGIAIPYGNNSSLLIFEKSFYGGGMNGIRAWQVRTLGPGNYNRADLDESLRLNFRNLDQLGEIKIEGNIEYRFQILNNFLGAKMKGATFLDFGNIWRLKENVLNPGGEFHFNKFLNQFAIGSGFGLRFDSGYFIIRMDAGLKVKDPQFQGSKQWVIQHLFNQRAFKNEYNATHRPDRYNFIQYNFGIGLPF</sequence>
<dbReference type="PROSITE" id="PS51257">
    <property type="entry name" value="PROKAR_LIPOPROTEIN"/>
    <property type="match status" value="1"/>
</dbReference>
<keyword evidence="2" id="KW-0812">Transmembrane</keyword>
<evidence type="ECO:0000256" key="2">
    <source>
        <dbReference type="ARBA" id="ARBA00022692"/>
    </source>
</evidence>
<dbReference type="InterPro" id="IPR000184">
    <property type="entry name" value="Bac_surfAg_D15"/>
</dbReference>
<dbReference type="Gene3D" id="2.40.160.50">
    <property type="entry name" value="membrane protein fhac: a member of the omp85/tpsb transporter family"/>
    <property type="match status" value="1"/>
</dbReference>
<keyword evidence="8" id="KW-1185">Reference proteome</keyword>
<accession>A0A8T4HB27</accession>
<proteinExistence type="predicted"/>
<keyword evidence="5" id="KW-0998">Cell outer membrane</keyword>
<reference evidence="7" key="1">
    <citation type="submission" date="2021-03" db="EMBL/GenBank/DDBJ databases">
        <authorList>
            <person name="Lu T."/>
            <person name="Wang Q."/>
            <person name="Han X."/>
        </authorList>
    </citation>
    <scope>NUCLEOTIDE SEQUENCE</scope>
    <source>
        <strain evidence="7">WQ 2009</strain>
    </source>
</reference>
<comment type="caution">
    <text evidence="7">The sequence shown here is derived from an EMBL/GenBank/DDBJ whole genome shotgun (WGS) entry which is preliminary data.</text>
</comment>
<feature type="domain" description="Bacterial surface antigen (D15)" evidence="6">
    <location>
        <begin position="565"/>
        <end position="745"/>
    </location>
</feature>
<dbReference type="RefSeq" id="WP_353546837.1">
    <property type="nucleotide sequence ID" value="NZ_JAGKSB010000006.1"/>
</dbReference>
<evidence type="ECO:0000256" key="3">
    <source>
        <dbReference type="ARBA" id="ARBA00022729"/>
    </source>
</evidence>
<dbReference type="PANTHER" id="PTHR12815">
    <property type="entry name" value="SORTING AND ASSEMBLY MACHINERY SAMM50 PROTEIN FAMILY MEMBER"/>
    <property type="match status" value="1"/>
</dbReference>
<comment type="subcellular location">
    <subcellularLocation>
        <location evidence="1">Membrane</location>
    </subcellularLocation>
</comment>
<dbReference type="Pfam" id="PF01103">
    <property type="entry name" value="Omp85"/>
    <property type="match status" value="1"/>
</dbReference>